<gene>
    <name evidence="1" type="ORF">MNBD_CHLOROFLEXI01-3133</name>
</gene>
<protein>
    <submittedName>
        <fullName evidence="1">Uncharacterized protein</fullName>
    </submittedName>
</protein>
<reference evidence="1" key="1">
    <citation type="submission" date="2018-06" db="EMBL/GenBank/DDBJ databases">
        <authorList>
            <person name="Zhirakovskaya E."/>
        </authorList>
    </citation>
    <scope>NUCLEOTIDE SEQUENCE</scope>
</reference>
<proteinExistence type="predicted"/>
<accession>A0A3B0W7Y4</accession>
<evidence type="ECO:0000313" key="1">
    <source>
        <dbReference type="EMBL" id="VAW40666.1"/>
    </source>
</evidence>
<dbReference type="AlphaFoldDB" id="A0A3B0W7Y4"/>
<dbReference type="EMBL" id="UOEU01000807">
    <property type="protein sequence ID" value="VAW40666.1"/>
    <property type="molecule type" value="Genomic_DNA"/>
</dbReference>
<sequence length="218" mass="24076">MKRLQLKFTNVFFVVALIIGLFTFQGVYANVQMKSEKEQEPIVLHIPPGMRLSGIALENKPDYIMLNDDGTLPEIIVIPGDVEIPDEFTLPERIVLIPEIDENGNISSTEIIAPEVTFPIADYVKQLEFAPMLRKDEHMSKLPYASGTLNPYFVSVQAAFSGHCDSGTNYSYTTVPSNSTSFQASSSLPTWVPGDGSAPNWDFAYASGNTYTTLCIPK</sequence>
<organism evidence="1">
    <name type="scientific">hydrothermal vent metagenome</name>
    <dbReference type="NCBI Taxonomy" id="652676"/>
    <lineage>
        <taxon>unclassified sequences</taxon>
        <taxon>metagenomes</taxon>
        <taxon>ecological metagenomes</taxon>
    </lineage>
</organism>
<feature type="non-terminal residue" evidence="1">
    <location>
        <position position="218"/>
    </location>
</feature>
<name>A0A3B0W7Y4_9ZZZZ</name>